<dbReference type="InterPro" id="IPR017560">
    <property type="entry name" value="Cyt_c_biogenesis_CcmI"/>
</dbReference>
<evidence type="ECO:0000256" key="2">
    <source>
        <dbReference type="SAM" id="Phobius"/>
    </source>
</evidence>
<sequence>MGWEGATGARERRRMWTFWLMAGALALGSGIALLMGFRRGAGAAAEVPASALDVQLYRDQLAGIERDAARGTIAAEEAGRLRTEISRRLLEADRQSRAAGTTRLAEGPRLGLPVVVLALAGAGALYWSLGAPGYPDMPMAARLAMSEKLRENRPSQAVAEADAPAPVLPQGADAEYLSLMEKLRSTVAERPDDIRGQRLLAENEARLGDYRAAYAAQREVIRLAGDAATAEDYALLGEMLVYAAGGYVSPEAEAALTEALRRDPKNTAALYLSGLMFAQVDRADRTFALWRSALESAAPDSPWVKPLQEQIGDMAARAGVRYQPPGAAAGPMAGMMPGPGAGDVAAAAEMSAEDRQAMIEGMVERLNERLATEGGSADEWARLIGALGVLGQTDRARAIWTEAQGRFASMPEDLAKVRAAAAQAGVAE</sequence>
<evidence type="ECO:0000256" key="1">
    <source>
        <dbReference type="ARBA" id="ARBA00022748"/>
    </source>
</evidence>
<keyword evidence="1" id="KW-0201">Cytochrome c-type biogenesis</keyword>
<dbReference type="Proteomes" id="UP000658305">
    <property type="component" value="Unassembled WGS sequence"/>
</dbReference>
<name>A0ABQ3F6D5_9RHOB</name>
<dbReference type="InterPro" id="IPR011990">
    <property type="entry name" value="TPR-like_helical_dom_sf"/>
</dbReference>
<reference evidence="4" key="1">
    <citation type="journal article" date="2019" name="Int. J. Syst. Evol. Microbiol.">
        <title>The Global Catalogue of Microorganisms (GCM) 10K type strain sequencing project: providing services to taxonomists for standard genome sequencing and annotation.</title>
        <authorList>
            <consortium name="The Broad Institute Genomics Platform"/>
            <consortium name="The Broad Institute Genome Sequencing Center for Infectious Disease"/>
            <person name="Wu L."/>
            <person name="Ma J."/>
        </authorList>
    </citation>
    <scope>NUCLEOTIDE SEQUENCE [LARGE SCALE GENOMIC DNA]</scope>
    <source>
        <strain evidence="4">KCTC 23298</strain>
    </source>
</reference>
<accession>A0ABQ3F6D5</accession>
<keyword evidence="4" id="KW-1185">Reference proteome</keyword>
<organism evidence="3 4">
    <name type="scientific">Gemmobacter nanjingensis</name>
    <dbReference type="NCBI Taxonomy" id="488454"/>
    <lineage>
        <taxon>Bacteria</taxon>
        <taxon>Pseudomonadati</taxon>
        <taxon>Pseudomonadota</taxon>
        <taxon>Alphaproteobacteria</taxon>
        <taxon>Rhodobacterales</taxon>
        <taxon>Paracoccaceae</taxon>
        <taxon>Gemmobacter</taxon>
    </lineage>
</organism>
<keyword evidence="2" id="KW-0812">Transmembrane</keyword>
<protein>
    <submittedName>
        <fullName evidence="3">C-type cytochrome biogenesis protein CcmI</fullName>
    </submittedName>
</protein>
<feature type="transmembrane region" description="Helical" evidence="2">
    <location>
        <begin position="110"/>
        <end position="129"/>
    </location>
</feature>
<dbReference type="Gene3D" id="1.25.40.10">
    <property type="entry name" value="Tetratricopeptide repeat domain"/>
    <property type="match status" value="1"/>
</dbReference>
<feature type="transmembrane region" description="Helical" evidence="2">
    <location>
        <begin position="16"/>
        <end position="37"/>
    </location>
</feature>
<proteinExistence type="predicted"/>
<evidence type="ECO:0000313" key="4">
    <source>
        <dbReference type="Proteomes" id="UP000658305"/>
    </source>
</evidence>
<dbReference type="NCBIfam" id="TIGR03142">
    <property type="entry name" value="cytochro_ccmI"/>
    <property type="match status" value="1"/>
</dbReference>
<keyword evidence="2" id="KW-1133">Transmembrane helix</keyword>
<gene>
    <name evidence="3" type="ORF">GCM10007291_01880</name>
</gene>
<dbReference type="SUPFAM" id="SSF48452">
    <property type="entry name" value="TPR-like"/>
    <property type="match status" value="1"/>
</dbReference>
<evidence type="ECO:0000313" key="3">
    <source>
        <dbReference type="EMBL" id="GHC09387.1"/>
    </source>
</evidence>
<dbReference type="EMBL" id="BMYI01000001">
    <property type="protein sequence ID" value="GHC09387.1"/>
    <property type="molecule type" value="Genomic_DNA"/>
</dbReference>
<keyword evidence="2" id="KW-0472">Membrane</keyword>
<comment type="caution">
    <text evidence="3">The sequence shown here is derived from an EMBL/GenBank/DDBJ whole genome shotgun (WGS) entry which is preliminary data.</text>
</comment>